<evidence type="ECO:0000256" key="1">
    <source>
        <dbReference type="ARBA" id="ARBA00004651"/>
    </source>
</evidence>
<proteinExistence type="predicted"/>
<keyword evidence="3 6" id="KW-0812">Transmembrane</keyword>
<feature type="transmembrane region" description="Helical" evidence="6">
    <location>
        <begin position="12"/>
        <end position="36"/>
    </location>
</feature>
<evidence type="ECO:0000256" key="4">
    <source>
        <dbReference type="ARBA" id="ARBA00022989"/>
    </source>
</evidence>
<keyword evidence="2" id="KW-1003">Cell membrane</keyword>
<dbReference type="AlphaFoldDB" id="A0A6J6J7G9"/>
<name>A0A6J6J7G9_9ZZZZ</name>
<gene>
    <name evidence="8" type="ORF">UFOPK2106_00345</name>
</gene>
<feature type="transmembrane region" description="Helical" evidence="6">
    <location>
        <begin position="42"/>
        <end position="61"/>
    </location>
</feature>
<accession>A0A6J6J7G9</accession>
<evidence type="ECO:0000256" key="3">
    <source>
        <dbReference type="ARBA" id="ARBA00022692"/>
    </source>
</evidence>
<evidence type="ECO:0000313" key="8">
    <source>
        <dbReference type="EMBL" id="CAB4632554.1"/>
    </source>
</evidence>
<feature type="domain" description="Type II secretion system protein GspF" evidence="7">
    <location>
        <begin position="80"/>
        <end position="203"/>
    </location>
</feature>
<dbReference type="GO" id="GO:0005886">
    <property type="term" value="C:plasma membrane"/>
    <property type="evidence" value="ECO:0007669"/>
    <property type="project" value="UniProtKB-SubCell"/>
</dbReference>
<evidence type="ECO:0000259" key="7">
    <source>
        <dbReference type="Pfam" id="PF00482"/>
    </source>
</evidence>
<evidence type="ECO:0000256" key="6">
    <source>
        <dbReference type="SAM" id="Phobius"/>
    </source>
</evidence>
<reference evidence="8" key="1">
    <citation type="submission" date="2020-05" db="EMBL/GenBank/DDBJ databases">
        <authorList>
            <person name="Chiriac C."/>
            <person name="Salcher M."/>
            <person name="Ghai R."/>
            <person name="Kavagutti S V."/>
        </authorList>
    </citation>
    <scope>NUCLEOTIDE SEQUENCE</scope>
</reference>
<dbReference type="EMBL" id="CAEZVS010000029">
    <property type="protein sequence ID" value="CAB4632554.1"/>
    <property type="molecule type" value="Genomic_DNA"/>
</dbReference>
<sequence length="253" mass="27336">MRSLRLMLEAAGLARYSPVQALILVISSALVVASWVQLSFEVIGLTIFCALATIGTSLEALRLRAHKRSEQLAKLWPEVLDSLQSASSSGFGIVDSLEAVANNGPLRIQPFFQELVQRIDSGFGMDQSLDWLKSQLGQIQADRFVELIRIVHKSGGVGYLDSLRSQALRTRAEIALWAELDSKQGWVTGTAKLAIAAPWIVVATLAARPENVAIYNTAEGTGVLLIGLLVSLIAFRMVGLLGSLSKPGRVLTQ</sequence>
<feature type="transmembrane region" description="Helical" evidence="6">
    <location>
        <begin position="223"/>
        <end position="244"/>
    </location>
</feature>
<protein>
    <submittedName>
        <fullName evidence="8">Unannotated protein</fullName>
    </submittedName>
</protein>
<keyword evidence="5 6" id="KW-0472">Membrane</keyword>
<dbReference type="Pfam" id="PF00482">
    <property type="entry name" value="T2SSF"/>
    <property type="match status" value="1"/>
</dbReference>
<dbReference type="PANTHER" id="PTHR35007:SF2">
    <property type="entry name" value="PILUS ASSEMBLE PROTEIN"/>
    <property type="match status" value="1"/>
</dbReference>
<dbReference type="PANTHER" id="PTHR35007">
    <property type="entry name" value="INTEGRAL MEMBRANE PROTEIN-RELATED"/>
    <property type="match status" value="1"/>
</dbReference>
<dbReference type="InterPro" id="IPR018076">
    <property type="entry name" value="T2SS_GspF_dom"/>
</dbReference>
<organism evidence="8">
    <name type="scientific">freshwater metagenome</name>
    <dbReference type="NCBI Taxonomy" id="449393"/>
    <lineage>
        <taxon>unclassified sequences</taxon>
        <taxon>metagenomes</taxon>
        <taxon>ecological metagenomes</taxon>
    </lineage>
</organism>
<comment type="subcellular location">
    <subcellularLocation>
        <location evidence="1">Cell membrane</location>
        <topology evidence="1">Multi-pass membrane protein</topology>
    </subcellularLocation>
</comment>
<keyword evidence="4 6" id="KW-1133">Transmembrane helix</keyword>
<evidence type="ECO:0000256" key="5">
    <source>
        <dbReference type="ARBA" id="ARBA00023136"/>
    </source>
</evidence>
<evidence type="ECO:0000256" key="2">
    <source>
        <dbReference type="ARBA" id="ARBA00022475"/>
    </source>
</evidence>